<dbReference type="Proteomes" id="UP000245207">
    <property type="component" value="Unassembled WGS sequence"/>
</dbReference>
<keyword evidence="2" id="KW-0808">Transferase</keyword>
<dbReference type="AlphaFoldDB" id="A0A2U1QN68"/>
<feature type="compositionally biased region" description="Basic and acidic residues" evidence="1">
    <location>
        <begin position="62"/>
        <end position="84"/>
    </location>
</feature>
<keyword evidence="3" id="KW-1185">Reference proteome</keyword>
<dbReference type="GO" id="GO:0016757">
    <property type="term" value="F:glycosyltransferase activity"/>
    <property type="evidence" value="ECO:0007669"/>
    <property type="project" value="UniProtKB-KW"/>
</dbReference>
<protein>
    <submittedName>
        <fullName evidence="2">GDP-fucose protein O-fucosyltransferase</fullName>
    </submittedName>
</protein>
<keyword evidence="2" id="KW-0328">Glycosyltransferase</keyword>
<evidence type="ECO:0000256" key="1">
    <source>
        <dbReference type="SAM" id="MobiDB-lite"/>
    </source>
</evidence>
<proteinExistence type="predicted"/>
<reference evidence="2 3" key="1">
    <citation type="journal article" date="2018" name="Mol. Plant">
        <title>The genome of Artemisia annua provides insight into the evolution of Asteraceae family and artemisinin biosynthesis.</title>
        <authorList>
            <person name="Shen Q."/>
            <person name="Zhang L."/>
            <person name="Liao Z."/>
            <person name="Wang S."/>
            <person name="Yan T."/>
            <person name="Shi P."/>
            <person name="Liu M."/>
            <person name="Fu X."/>
            <person name="Pan Q."/>
            <person name="Wang Y."/>
            <person name="Lv Z."/>
            <person name="Lu X."/>
            <person name="Zhang F."/>
            <person name="Jiang W."/>
            <person name="Ma Y."/>
            <person name="Chen M."/>
            <person name="Hao X."/>
            <person name="Li L."/>
            <person name="Tang Y."/>
            <person name="Lv G."/>
            <person name="Zhou Y."/>
            <person name="Sun X."/>
            <person name="Brodelius P.E."/>
            <person name="Rose J.K.C."/>
            <person name="Tang K."/>
        </authorList>
    </citation>
    <scope>NUCLEOTIDE SEQUENCE [LARGE SCALE GENOMIC DNA]</scope>
    <source>
        <strain evidence="3">cv. Huhao1</strain>
        <tissue evidence="2">Leaf</tissue>
    </source>
</reference>
<dbReference type="OrthoDB" id="980935at2759"/>
<dbReference type="EMBL" id="PKPP01000019">
    <property type="protein sequence ID" value="PWA99449.1"/>
    <property type="molecule type" value="Genomic_DNA"/>
</dbReference>
<name>A0A2U1QN68_ARTAN</name>
<gene>
    <name evidence="2" type="ORF">CTI12_AA007620</name>
</gene>
<accession>A0A2U1QN68</accession>
<feature type="region of interest" description="Disordered" evidence="1">
    <location>
        <begin position="37"/>
        <end position="84"/>
    </location>
</feature>
<sequence length="84" mass="9384">MNIGRGEFREYPSTCICKKPFKFSGLDSNYNGNQTLSKYSFNPEAETGYGSNEEDQGVHNVQRIEDASMIRDHGSSPKESKACV</sequence>
<evidence type="ECO:0000313" key="2">
    <source>
        <dbReference type="EMBL" id="PWA99449.1"/>
    </source>
</evidence>
<comment type="caution">
    <text evidence="2">The sequence shown here is derived from an EMBL/GenBank/DDBJ whole genome shotgun (WGS) entry which is preliminary data.</text>
</comment>
<organism evidence="2 3">
    <name type="scientific">Artemisia annua</name>
    <name type="common">Sweet wormwood</name>
    <dbReference type="NCBI Taxonomy" id="35608"/>
    <lineage>
        <taxon>Eukaryota</taxon>
        <taxon>Viridiplantae</taxon>
        <taxon>Streptophyta</taxon>
        <taxon>Embryophyta</taxon>
        <taxon>Tracheophyta</taxon>
        <taxon>Spermatophyta</taxon>
        <taxon>Magnoliopsida</taxon>
        <taxon>eudicotyledons</taxon>
        <taxon>Gunneridae</taxon>
        <taxon>Pentapetalae</taxon>
        <taxon>asterids</taxon>
        <taxon>campanulids</taxon>
        <taxon>Asterales</taxon>
        <taxon>Asteraceae</taxon>
        <taxon>Asteroideae</taxon>
        <taxon>Anthemideae</taxon>
        <taxon>Artemisiinae</taxon>
        <taxon>Artemisia</taxon>
    </lineage>
</organism>
<evidence type="ECO:0000313" key="3">
    <source>
        <dbReference type="Proteomes" id="UP000245207"/>
    </source>
</evidence>